<dbReference type="PANTHER" id="PTHR11017">
    <property type="entry name" value="LEUCINE-RICH REPEAT-CONTAINING PROTEIN"/>
    <property type="match status" value="1"/>
</dbReference>
<evidence type="ECO:0000259" key="4">
    <source>
        <dbReference type="PROSITE" id="PS50104"/>
    </source>
</evidence>
<dbReference type="InterPro" id="IPR027417">
    <property type="entry name" value="P-loop_NTPase"/>
</dbReference>
<feature type="domain" description="TIR" evidence="4">
    <location>
        <begin position="7"/>
        <end position="133"/>
    </location>
</feature>
<reference evidence="6" key="2">
    <citation type="submission" date="2025-08" db="UniProtKB">
        <authorList>
            <consortium name="RefSeq"/>
        </authorList>
    </citation>
    <scope>IDENTIFICATION</scope>
    <source>
        <tissue evidence="6">Leaf</tissue>
    </source>
</reference>
<accession>A0ABM3H8A4</accession>
<gene>
    <name evidence="6" type="primary">LOC125314500</name>
</gene>
<dbReference type="InterPro" id="IPR000157">
    <property type="entry name" value="TIR_dom"/>
</dbReference>
<evidence type="ECO:0000256" key="3">
    <source>
        <dbReference type="ARBA" id="ARBA00022821"/>
    </source>
</evidence>
<dbReference type="Pfam" id="PF23282">
    <property type="entry name" value="WHD_ROQ1"/>
    <property type="match status" value="1"/>
</dbReference>
<name>A0ABM3H8A4_9MYRT</name>
<reference evidence="5" key="1">
    <citation type="submission" date="2025-05" db="UniProtKB">
        <authorList>
            <consortium name="RefSeq"/>
        </authorList>
    </citation>
    <scope>NUCLEOTIDE SEQUENCE [LARGE SCALE GENOMIC DNA]</scope>
</reference>
<dbReference type="Pfam" id="PF01582">
    <property type="entry name" value="TIR"/>
    <property type="match status" value="1"/>
</dbReference>
<keyword evidence="3" id="KW-0611">Plant defense</keyword>
<dbReference type="InterPro" id="IPR035897">
    <property type="entry name" value="Toll_tir_struct_dom_sf"/>
</dbReference>
<dbReference type="PANTHER" id="PTHR11017:SF570">
    <property type="entry name" value="DISEASE RESISTANCE PROTEIN (TIR-NBS CLASS)-RELATED"/>
    <property type="match status" value="1"/>
</dbReference>
<sequence>MAVSSGFDYEVFLSFRGQDTRAGFSDFLYVSLNEAGIRACRDDEELRIGEEIGPELLQAIKQSRISIPIFSKRYASSKWCLMELVQMVECKKNMGQKIMPIFYDVEPSEVRSQTGGLQGDFVKTVVKEVFRELKKGCLALSNCLVKVDNHNQLISNVLKKKWISISNKDEGIEKIKDRLCGKRILLLLDDVDGKNQLNALMGKRDWFGEGSKVILTSRNKEVLNVPEVDWTYELNCMDFDKSPELFSKHAFKRDCPLDDYLAHSKKAVGIAGGLPLALEVIGSLLSCNSKKTWDGILKKLEKVPHEEVSSKLKISYEALDARQKHIFLDIACFFIGCDIEITIHMWDETSFFPEEALGVLQHMSLVKITRQNTLWMHDVIRDLGREIIRQQSNMVREKQTRVWDADEALHLMTTNQVKAPCYHCNLATFPFMMTQNRRRLIMRSPFGRTRKKLKLSVSGVAVRQNTVSPTRTS</sequence>
<dbReference type="InterPro" id="IPR042197">
    <property type="entry name" value="Apaf_helical"/>
</dbReference>
<protein>
    <submittedName>
        <fullName evidence="6">Disease resistance protein RPV1-like</fullName>
    </submittedName>
</protein>
<keyword evidence="2" id="KW-0677">Repeat</keyword>
<dbReference type="SUPFAM" id="SSF46785">
    <property type="entry name" value="Winged helix' DNA-binding domain"/>
    <property type="match status" value="1"/>
</dbReference>
<dbReference type="InterPro" id="IPR036390">
    <property type="entry name" value="WH_DNA-bd_sf"/>
</dbReference>
<evidence type="ECO:0000256" key="1">
    <source>
        <dbReference type="ARBA" id="ARBA00022614"/>
    </source>
</evidence>
<dbReference type="InterPro" id="IPR058192">
    <property type="entry name" value="WHD_ROQ1-like"/>
</dbReference>
<dbReference type="PRINTS" id="PR00364">
    <property type="entry name" value="DISEASERSIST"/>
</dbReference>
<dbReference type="InterPro" id="IPR044974">
    <property type="entry name" value="Disease_R_plants"/>
</dbReference>
<dbReference type="Pfam" id="PF00931">
    <property type="entry name" value="NB-ARC"/>
    <property type="match status" value="1"/>
</dbReference>
<keyword evidence="5" id="KW-1185">Reference proteome</keyword>
<dbReference type="InterPro" id="IPR002182">
    <property type="entry name" value="NB-ARC"/>
</dbReference>
<dbReference type="Gene3D" id="3.40.50.10140">
    <property type="entry name" value="Toll/interleukin-1 receptor homology (TIR) domain"/>
    <property type="match status" value="1"/>
</dbReference>
<proteinExistence type="predicted"/>
<dbReference type="RefSeq" id="XP_048132826.1">
    <property type="nucleotide sequence ID" value="XM_048276869.1"/>
</dbReference>
<dbReference type="Gene3D" id="1.10.10.10">
    <property type="entry name" value="Winged helix-like DNA-binding domain superfamily/Winged helix DNA-binding domain"/>
    <property type="match status" value="1"/>
</dbReference>
<dbReference type="SMART" id="SM00255">
    <property type="entry name" value="TIR"/>
    <property type="match status" value="1"/>
</dbReference>
<dbReference type="SUPFAM" id="SSF52200">
    <property type="entry name" value="Toll/Interleukin receptor TIR domain"/>
    <property type="match status" value="1"/>
</dbReference>
<evidence type="ECO:0000256" key="2">
    <source>
        <dbReference type="ARBA" id="ARBA00022737"/>
    </source>
</evidence>
<dbReference type="Proteomes" id="UP000827889">
    <property type="component" value="Chromosome 1"/>
</dbReference>
<dbReference type="Gene3D" id="1.10.8.430">
    <property type="entry name" value="Helical domain of apoptotic protease-activating factors"/>
    <property type="match status" value="1"/>
</dbReference>
<evidence type="ECO:0000313" key="5">
    <source>
        <dbReference type="Proteomes" id="UP000827889"/>
    </source>
</evidence>
<dbReference type="GeneID" id="125314500"/>
<dbReference type="PROSITE" id="PS50104">
    <property type="entry name" value="TIR"/>
    <property type="match status" value="1"/>
</dbReference>
<evidence type="ECO:0000313" key="6">
    <source>
        <dbReference type="RefSeq" id="XP_048132826.1"/>
    </source>
</evidence>
<organism evidence="5 6">
    <name type="scientific">Rhodamnia argentea</name>
    <dbReference type="NCBI Taxonomy" id="178133"/>
    <lineage>
        <taxon>Eukaryota</taxon>
        <taxon>Viridiplantae</taxon>
        <taxon>Streptophyta</taxon>
        <taxon>Embryophyta</taxon>
        <taxon>Tracheophyta</taxon>
        <taxon>Spermatophyta</taxon>
        <taxon>Magnoliopsida</taxon>
        <taxon>eudicotyledons</taxon>
        <taxon>Gunneridae</taxon>
        <taxon>Pentapetalae</taxon>
        <taxon>rosids</taxon>
        <taxon>malvids</taxon>
        <taxon>Myrtales</taxon>
        <taxon>Myrtaceae</taxon>
        <taxon>Myrtoideae</taxon>
        <taxon>Myrteae</taxon>
        <taxon>Australasian group</taxon>
        <taxon>Rhodamnia</taxon>
    </lineage>
</organism>
<dbReference type="SUPFAM" id="SSF52540">
    <property type="entry name" value="P-loop containing nucleoside triphosphate hydrolases"/>
    <property type="match status" value="1"/>
</dbReference>
<keyword evidence="1" id="KW-0433">Leucine-rich repeat</keyword>
<dbReference type="InterPro" id="IPR036388">
    <property type="entry name" value="WH-like_DNA-bd_sf"/>
</dbReference>